<keyword evidence="3" id="KW-1185">Reference proteome</keyword>
<organism evidence="2 3">
    <name type="scientific">Pseudomonas amygdali pv. lachrymans</name>
    <name type="common">Pseudomonas syringae pv. lachrymans</name>
    <dbReference type="NCBI Taxonomy" id="53707"/>
    <lineage>
        <taxon>Bacteria</taxon>
        <taxon>Pseudomonadati</taxon>
        <taxon>Pseudomonadota</taxon>
        <taxon>Gammaproteobacteria</taxon>
        <taxon>Pseudomonadales</taxon>
        <taxon>Pseudomonadaceae</taxon>
        <taxon>Pseudomonas</taxon>
        <taxon>Pseudomonas amygdali</taxon>
    </lineage>
</organism>
<keyword evidence="1" id="KW-1133">Transmembrane helix</keyword>
<comment type="caution">
    <text evidence="2">The sequence shown here is derived from an EMBL/GenBank/DDBJ whole genome shotgun (WGS) entry which is preliminary data.</text>
</comment>
<keyword evidence="1" id="KW-0472">Membrane</keyword>
<feature type="transmembrane region" description="Helical" evidence="1">
    <location>
        <begin position="6"/>
        <end position="24"/>
    </location>
</feature>
<reference evidence="2 3" key="1">
    <citation type="submission" date="2015-10" db="EMBL/GenBank/DDBJ databases">
        <title>Comparative genomics and high-throughput reverse genetic screens identify a new phytobacterial MAMP and an Arabidopsis receptor required for immune elicitation.</title>
        <authorList>
            <person name="Mott G.A."/>
            <person name="Thakur S."/>
            <person name="Wang P.W."/>
            <person name="Desveaux D."/>
            <person name="Guttman D.S."/>
        </authorList>
    </citation>
    <scope>NUCLEOTIDE SEQUENCE [LARGE SCALE GENOMIC DNA]</scope>
    <source>
        <strain evidence="2 3">107</strain>
    </source>
</reference>
<gene>
    <name evidence="2" type="ORF">AC499_6421</name>
</gene>
<evidence type="ECO:0008006" key="4">
    <source>
        <dbReference type="Google" id="ProtNLM"/>
    </source>
</evidence>
<sequence>MNWIGISGVAVAVLGLLINLYFQARKDRREGAERAARIEALREQLRR</sequence>
<evidence type="ECO:0000313" key="2">
    <source>
        <dbReference type="EMBL" id="KPC16543.1"/>
    </source>
</evidence>
<evidence type="ECO:0000256" key="1">
    <source>
        <dbReference type="SAM" id="Phobius"/>
    </source>
</evidence>
<dbReference type="EMBL" id="LGLK01000058">
    <property type="protein sequence ID" value="KPC16543.1"/>
    <property type="molecule type" value="Genomic_DNA"/>
</dbReference>
<proteinExistence type="predicted"/>
<keyword evidence="1" id="KW-0812">Transmembrane</keyword>
<name>A0ABR5KPD0_PSEAV</name>
<evidence type="ECO:0000313" key="3">
    <source>
        <dbReference type="Proteomes" id="UP000037943"/>
    </source>
</evidence>
<protein>
    <recommendedName>
        <fullName evidence="4">Holin</fullName>
    </recommendedName>
</protein>
<accession>A0ABR5KPD0</accession>
<dbReference type="Proteomes" id="UP000037943">
    <property type="component" value="Unassembled WGS sequence"/>
</dbReference>
<dbReference type="RefSeq" id="WP_005743345.1">
    <property type="nucleotide sequence ID" value="NZ_CP075686.1"/>
</dbReference>